<dbReference type="EMBL" id="CM043793">
    <property type="protein sequence ID" value="KAI4820625.1"/>
    <property type="molecule type" value="Genomic_DNA"/>
</dbReference>
<name>A0ACB9X436_CHAAC</name>
<accession>A0ACB9X436</accession>
<proteinExistence type="predicted"/>
<reference evidence="1" key="1">
    <citation type="submission" date="2022-05" db="EMBL/GenBank/DDBJ databases">
        <title>Chromosome-level genome of Chaenocephalus aceratus.</title>
        <authorList>
            <person name="Park H."/>
        </authorList>
    </citation>
    <scope>NUCLEOTIDE SEQUENCE</scope>
    <source>
        <strain evidence="1">KU_202001</strain>
    </source>
</reference>
<protein>
    <submittedName>
        <fullName evidence="1">Uncharacterized protein</fullName>
    </submittedName>
</protein>
<organism evidence="1 2">
    <name type="scientific">Chaenocephalus aceratus</name>
    <name type="common">Blackfin icefish</name>
    <name type="synonym">Chaenichthys aceratus</name>
    <dbReference type="NCBI Taxonomy" id="36190"/>
    <lineage>
        <taxon>Eukaryota</taxon>
        <taxon>Metazoa</taxon>
        <taxon>Chordata</taxon>
        <taxon>Craniata</taxon>
        <taxon>Vertebrata</taxon>
        <taxon>Euteleostomi</taxon>
        <taxon>Actinopterygii</taxon>
        <taxon>Neopterygii</taxon>
        <taxon>Teleostei</taxon>
        <taxon>Neoteleostei</taxon>
        <taxon>Acanthomorphata</taxon>
        <taxon>Eupercaria</taxon>
        <taxon>Perciformes</taxon>
        <taxon>Notothenioidei</taxon>
        <taxon>Channichthyidae</taxon>
        <taxon>Chaenocephalus</taxon>
    </lineage>
</organism>
<gene>
    <name evidence="1" type="ORF">KUCAC02_028597</name>
</gene>
<dbReference type="Proteomes" id="UP001057452">
    <property type="component" value="Chromosome 9"/>
</dbReference>
<keyword evidence="2" id="KW-1185">Reference proteome</keyword>
<comment type="caution">
    <text evidence="1">The sequence shown here is derived from an EMBL/GenBank/DDBJ whole genome shotgun (WGS) entry which is preliminary data.</text>
</comment>
<evidence type="ECO:0000313" key="2">
    <source>
        <dbReference type="Proteomes" id="UP001057452"/>
    </source>
</evidence>
<evidence type="ECO:0000313" key="1">
    <source>
        <dbReference type="EMBL" id="KAI4820625.1"/>
    </source>
</evidence>
<sequence length="207" mass="21899">MESGDVGQACWPADCYCCRSGGKHGACQTTVSLSWGSPRLDGPHALGRMGLNRSRAKRGHHTSMTAKKEHSRIHRSASKTHHGASRLYKALMSSMQCRHIVVDSASPSNGSLQSPLSNAAIGNTLHTDMSSVLLLSSAYPPPTLPTITPTPLFLSSSSLGDTEKGGGGEGQAQAGILQGPIVCERQENEKERDRKGEAKKRGGVQGI</sequence>